<dbReference type="AlphaFoldDB" id="A0A8B2U4E4"/>
<evidence type="ECO:0000256" key="4">
    <source>
        <dbReference type="ARBA" id="ARBA00022741"/>
    </source>
</evidence>
<dbReference type="GO" id="GO:0005524">
    <property type="term" value="F:ATP binding"/>
    <property type="evidence" value="ECO:0007669"/>
    <property type="project" value="UniProtKB-KW"/>
</dbReference>
<dbReference type="InterPro" id="IPR013395">
    <property type="entry name" value="CRISPR-assoc_Cas3_yers"/>
</dbReference>
<keyword evidence="3" id="KW-0479">Metal-binding</keyword>
<gene>
    <name evidence="10" type="primary">cas3f</name>
    <name evidence="10" type="ORF">DPV83_02985</name>
</gene>
<evidence type="ECO:0000256" key="1">
    <source>
        <dbReference type="ARBA" id="ARBA00006847"/>
    </source>
</evidence>
<keyword evidence="7" id="KW-0067">ATP-binding</keyword>
<evidence type="ECO:0000256" key="3">
    <source>
        <dbReference type="ARBA" id="ARBA00022723"/>
    </source>
</evidence>
<dbReference type="Gene3D" id="1.10.3210.30">
    <property type="match status" value="1"/>
</dbReference>
<dbReference type="GO" id="GO:0046872">
    <property type="term" value="F:metal ion binding"/>
    <property type="evidence" value="ECO:0007669"/>
    <property type="project" value="UniProtKB-KW"/>
</dbReference>
<keyword evidence="5" id="KW-0378">Hydrolase</keyword>
<accession>A0A8B2U4E4</accession>
<dbReference type="GO" id="GO:0004386">
    <property type="term" value="F:helicase activity"/>
    <property type="evidence" value="ECO:0007669"/>
    <property type="project" value="UniProtKB-KW"/>
</dbReference>
<comment type="caution">
    <text evidence="10">The sequence shown here is derived from an EMBL/GenBank/DDBJ whole genome shotgun (WGS) entry which is preliminary data.</text>
</comment>
<reference evidence="10 11" key="1">
    <citation type="submission" date="2018-05" db="EMBL/GenBank/DDBJ databases">
        <title>Draft Genome Sequences for a Diverse set of 7 Haemophilus Species.</title>
        <authorList>
            <person name="Nichols M."/>
            <person name="Topaz N."/>
            <person name="Wang X."/>
            <person name="Wang X."/>
            <person name="Boxrud D."/>
        </authorList>
    </citation>
    <scope>NUCLEOTIDE SEQUENCE [LARGE SCALE GENOMIC DNA]</scope>
    <source>
        <strain evidence="10 11">C2001002503</strain>
    </source>
</reference>
<dbReference type="InterPro" id="IPR027417">
    <property type="entry name" value="P-loop_NTPase"/>
</dbReference>
<dbReference type="Pfam" id="PF18019">
    <property type="entry name" value="Cas3_HD"/>
    <property type="match status" value="1"/>
</dbReference>
<dbReference type="Proteomes" id="UP000253998">
    <property type="component" value="Unassembled WGS sequence"/>
</dbReference>
<organism evidence="10 11">
    <name type="scientific">Aggregatibacter segnis</name>
    <dbReference type="NCBI Taxonomy" id="739"/>
    <lineage>
        <taxon>Bacteria</taxon>
        <taxon>Pseudomonadati</taxon>
        <taxon>Pseudomonadota</taxon>
        <taxon>Gammaproteobacteria</taxon>
        <taxon>Pasteurellales</taxon>
        <taxon>Pasteurellaceae</taxon>
        <taxon>Aggregatibacter</taxon>
    </lineage>
</organism>
<proteinExistence type="inferred from homology"/>
<comment type="similarity">
    <text evidence="1">In the N-terminal section; belongs to the CRISPR-associated nuclease Cas3-HD family.</text>
</comment>
<dbReference type="SUPFAM" id="SSF52540">
    <property type="entry name" value="P-loop containing nucleoside triphosphate hydrolases"/>
    <property type="match status" value="1"/>
</dbReference>
<evidence type="ECO:0000313" key="11">
    <source>
        <dbReference type="Proteomes" id="UP000253998"/>
    </source>
</evidence>
<evidence type="ECO:0000256" key="2">
    <source>
        <dbReference type="ARBA" id="ARBA00009046"/>
    </source>
</evidence>
<dbReference type="PROSITE" id="PS51643">
    <property type="entry name" value="HD_CAS3"/>
    <property type="match status" value="1"/>
</dbReference>
<dbReference type="InterPro" id="IPR006483">
    <property type="entry name" value="CRISPR-assoc_Cas3_HD"/>
</dbReference>
<dbReference type="NCBIfam" id="TIGR02562">
    <property type="entry name" value="cas3_yersinia"/>
    <property type="match status" value="1"/>
</dbReference>
<feature type="domain" description="HD Cas3-type" evidence="9">
    <location>
        <begin position="102"/>
        <end position="329"/>
    </location>
</feature>
<dbReference type="EMBL" id="QEPM01000002">
    <property type="protein sequence ID" value="RDE71551.1"/>
    <property type="molecule type" value="Genomic_DNA"/>
</dbReference>
<sequence length="1097" mass="126043">MNILLVSQCQKNALTETRRILDQFAERCGDRVWQTPITQAGLDTLHKMLRQTARKNTAVACYWTHGKNLTELLWIVGDKSQFNAEGRVPTNRTKRNILRTEDEGGWLHAYSIQIVTALAALLHDLGKANKAFQLKLKPQAFSHADYFRHEWISARLFEAMISGCQTDQEWLERLANWSEYKKNWLDVLNIDEPKIVNKADFSHLPPLARTLIWLITSHHRLPFFGDVSRELNVRIQKSVYLDDAKWENFYQFQLYPTDQWVKNEKSTHPNKKQFWQFDFLATDSRSWQKTMSRWAKKALNHPTLLTMDFSDPFFLLVTRLCLMVGDHHYSSLPADITLGDKDFNYKLIANTDKNHQAKQALDEHLLGVCKTAVYFSRLLPKLKAELPAVKQHKPFVKRTSISRFQWQNAAFDLAKTIRHDTEKCGLFSVNLASTGCGKTLGNARIMYALADPQKGARFTAALGLRVLTLQTGQALQQKLSLTEEALAVLVGGSAVRKLYELQQTKENDGSESARLEFEENEVYGADFIESALEDEKFAAVLQDPKARKLFYAPIVTCTVDHLMGASETAHGGKYIVPMLRLLTSDLILDEPDDFNQDDLPALSRLVHLAGLFGSRILLSSATLTPDFIAGLFRAYQSGREIYNRQQGLNQKAICCAWFDEFKQKSANCADLEAFESAHQQFVQQRADKLRKVSVRRKAQIMSLPPLKKIENQLFDVSTLVEHLVQQAISLHNIHSEYDSVTKKQISFGLIRFANIKPMIPIAKQLFQLEMKPEWQDYQIHLCCYHSKQLLILRSTLEEKLDRILNRTDSRKIFSQPEVMAAVATSQAKHQLFIVLGSPVTEVGRDHDYDWAIVDPSSMRSIIQLAGRVWRHRPDKVAEQPNIALLPTNWRGLAGQTGEIFKKPGFEDKQHPLETHRTEELIPVEQLERIDSLPRIIKRSDFRPHFCLADLEHQVTADLLNNPNTNCVNAYWDNALSNRFTANLALMSRFRESRKQRNIVCLLNEEGIPYFREQERAWDTPDNPQDALPEFRYQALNVKNDFVKTWLDMPLPLALSELAENLREESLLFTALKYATVTLDENTAQWCFNETLGFWQED</sequence>
<evidence type="ECO:0000256" key="5">
    <source>
        <dbReference type="ARBA" id="ARBA00022801"/>
    </source>
</evidence>
<evidence type="ECO:0000256" key="6">
    <source>
        <dbReference type="ARBA" id="ARBA00022806"/>
    </source>
</evidence>
<dbReference type="GO" id="GO:0051607">
    <property type="term" value="P:defense response to virus"/>
    <property type="evidence" value="ECO:0007669"/>
    <property type="project" value="UniProtKB-KW"/>
</dbReference>
<keyword evidence="4" id="KW-0547">Nucleotide-binding</keyword>
<dbReference type="Pfam" id="PF21384">
    <property type="entry name" value="Cas3_I-F_Cas2"/>
    <property type="match status" value="1"/>
</dbReference>
<evidence type="ECO:0000256" key="8">
    <source>
        <dbReference type="ARBA" id="ARBA00023118"/>
    </source>
</evidence>
<comment type="similarity">
    <text evidence="2">In the central section; belongs to the CRISPR-associated helicase Cas3 family.</text>
</comment>
<keyword evidence="8" id="KW-0051">Antiviral defense</keyword>
<name>A0A8B2U4E4_9PAST</name>
<dbReference type="InterPro" id="IPR038257">
    <property type="entry name" value="CRISPR-assoc_Cas3_HD_sf"/>
</dbReference>
<protein>
    <submittedName>
        <fullName evidence="10">Type I-F CRISPR-associated helicase Cas3</fullName>
    </submittedName>
</protein>
<keyword evidence="6" id="KW-0347">Helicase</keyword>
<dbReference type="InterPro" id="IPR048823">
    <property type="entry name" value="Cas3_I-F_Cas2"/>
</dbReference>
<dbReference type="InterPro" id="IPR054712">
    <property type="entry name" value="Cas3-like_dom"/>
</dbReference>
<dbReference type="Pfam" id="PF22590">
    <property type="entry name" value="Cas3-like_C_2"/>
    <property type="match status" value="1"/>
</dbReference>
<evidence type="ECO:0000259" key="9">
    <source>
        <dbReference type="PROSITE" id="PS51643"/>
    </source>
</evidence>
<evidence type="ECO:0000313" key="10">
    <source>
        <dbReference type="EMBL" id="RDE71551.1"/>
    </source>
</evidence>
<dbReference type="RefSeq" id="WP_111295003.1">
    <property type="nucleotide sequence ID" value="NZ_QEPM01000002.1"/>
</dbReference>
<dbReference type="GO" id="GO:0016787">
    <property type="term" value="F:hydrolase activity"/>
    <property type="evidence" value="ECO:0007669"/>
    <property type="project" value="UniProtKB-KW"/>
</dbReference>
<evidence type="ECO:0000256" key="7">
    <source>
        <dbReference type="ARBA" id="ARBA00022840"/>
    </source>
</evidence>